<accession>A0A250E8E7</accession>
<dbReference type="InterPro" id="IPR036380">
    <property type="entry name" value="Isochorismatase-like_sf"/>
</dbReference>
<dbReference type="Proteomes" id="UP000242855">
    <property type="component" value="Chromosome"/>
</dbReference>
<feature type="domain" description="Isochorismatase-like" evidence="2">
    <location>
        <begin position="3"/>
        <end position="154"/>
    </location>
</feature>
<organism evidence="3 4">
    <name type="scientific">Capnocytophaga cynodegmi</name>
    <dbReference type="NCBI Taxonomy" id="28189"/>
    <lineage>
        <taxon>Bacteria</taxon>
        <taxon>Pseudomonadati</taxon>
        <taxon>Bacteroidota</taxon>
        <taxon>Flavobacteriia</taxon>
        <taxon>Flavobacteriales</taxon>
        <taxon>Flavobacteriaceae</taxon>
        <taxon>Capnocytophaga</taxon>
    </lineage>
</organism>
<dbReference type="PANTHER" id="PTHR43540">
    <property type="entry name" value="PEROXYUREIDOACRYLATE/UREIDOACRYLATE AMIDOHYDROLASE-RELATED"/>
    <property type="match status" value="1"/>
</dbReference>
<reference evidence="3 4" key="1">
    <citation type="journal article" date="2017" name="Genome Announc.">
        <title>Twelve Complete Reference Genomes of Clinical Isolates in the Capnocytophaga Genus.</title>
        <authorList>
            <person name="Villarma A."/>
            <person name="Gulvik C.A."/>
            <person name="Rowe L.A."/>
            <person name="Sheth M."/>
            <person name="Juieng P."/>
            <person name="Nicholson A.C."/>
            <person name="Loparev V.N."/>
            <person name="McQuiston J.R."/>
        </authorList>
    </citation>
    <scope>NUCLEOTIDE SEQUENCE [LARGE SCALE GENOMIC DNA]</scope>
    <source>
        <strain evidence="3 4">G7591</strain>
    </source>
</reference>
<keyword evidence="1 3" id="KW-0378">Hydrolase</keyword>
<protein>
    <submittedName>
        <fullName evidence="3">Cysteine hydrolase</fullName>
    </submittedName>
</protein>
<evidence type="ECO:0000259" key="2">
    <source>
        <dbReference type="Pfam" id="PF00857"/>
    </source>
</evidence>
<evidence type="ECO:0000313" key="4">
    <source>
        <dbReference type="Proteomes" id="UP000242855"/>
    </source>
</evidence>
<proteinExistence type="predicted"/>
<dbReference type="InterPro" id="IPR000868">
    <property type="entry name" value="Isochorismatase-like_dom"/>
</dbReference>
<dbReference type="Pfam" id="PF00857">
    <property type="entry name" value="Isochorismatase"/>
    <property type="match status" value="1"/>
</dbReference>
<dbReference type="SUPFAM" id="SSF52499">
    <property type="entry name" value="Isochorismatase-like hydrolases"/>
    <property type="match status" value="1"/>
</dbReference>
<dbReference type="Gene3D" id="3.40.50.850">
    <property type="entry name" value="Isochorismatase-like"/>
    <property type="match status" value="1"/>
</dbReference>
<evidence type="ECO:0000313" key="3">
    <source>
        <dbReference type="EMBL" id="ATA69244.1"/>
    </source>
</evidence>
<dbReference type="GO" id="GO:0016787">
    <property type="term" value="F:hydrolase activity"/>
    <property type="evidence" value="ECO:0007669"/>
    <property type="project" value="UniProtKB-KW"/>
</dbReference>
<name>A0A250E8E7_9FLAO</name>
<dbReference type="CDD" id="cd01014">
    <property type="entry name" value="nicotinamidase_related"/>
    <property type="match status" value="1"/>
</dbReference>
<dbReference type="PANTHER" id="PTHR43540:SF1">
    <property type="entry name" value="ISOCHORISMATASE HYDROLASE"/>
    <property type="match status" value="1"/>
</dbReference>
<dbReference type="InterPro" id="IPR050272">
    <property type="entry name" value="Isochorismatase-like_hydrls"/>
</dbReference>
<dbReference type="KEGG" id="ccyn:CGC48_01765"/>
<gene>
    <name evidence="3" type="ORF">CGC48_01765</name>
</gene>
<dbReference type="EMBL" id="CP022378">
    <property type="protein sequence ID" value="ATA69244.1"/>
    <property type="molecule type" value="Genomic_DNA"/>
</dbReference>
<sequence length="183" mass="20425">MKTALLIVDIQNDYFEGGAMPLMNPEKASANAKLLLKDFRKKSLPVVHIQHIANRANATFLIAGTKGADIHSDVTPNKGEKVIVKHFPNSFRETELLEYLKSMKIERVVICGMMTHMCIDATTRAAKDFGFDCVVVGDACTTKNLDYNEVKVSASEVHNSFLAALNYFYAKVVSTEQFFKEVE</sequence>
<dbReference type="AlphaFoldDB" id="A0A250E8E7"/>
<evidence type="ECO:0000256" key="1">
    <source>
        <dbReference type="ARBA" id="ARBA00022801"/>
    </source>
</evidence>